<feature type="compositionally biased region" description="Basic and acidic residues" evidence="4">
    <location>
        <begin position="121"/>
        <end position="133"/>
    </location>
</feature>
<evidence type="ECO:0000313" key="6">
    <source>
        <dbReference type="EMBL" id="SCG49018.1"/>
    </source>
</evidence>
<dbReference type="InterPro" id="IPR029000">
    <property type="entry name" value="Cyclophilin-like_dom_sf"/>
</dbReference>
<dbReference type="PANTHER" id="PTHR43309">
    <property type="entry name" value="5-OXOPROLINASE SUBUNIT C"/>
    <property type="match status" value="1"/>
</dbReference>
<keyword evidence="3" id="KW-0067">ATP-binding</keyword>
<sequence>MLRAPQSRTGVLSVIEVLRAGALTTVQDQGRPGFAHLGVPRSGALDPAALRLANRLVGNPASAAGLEITLTGCDLRFSRAACVALTGAEVEILIDQPPAEVGRPVGGRPGDGSWWRHRRPGERGRWTDRRPGDVGRPLSLPAGAVLRIGPTRAGLRTWMAVSGGIDVPPALGSRATDTLSGLGPPPVRDGDRLPLGEPVGHPAPVDVTVMPPVPDELRLILRLGPRHDWFTPAAPDLLFGTAYLVSPVGNRVGARLTGAALPRAVTGELPSEGLVLGAVQVPADGQPLIFLADHPTTGGYPVVGVVDDVTPLAQARPGTTVTFHGPER</sequence>
<feature type="region of interest" description="Disordered" evidence="4">
    <location>
        <begin position="101"/>
        <end position="134"/>
    </location>
</feature>
<dbReference type="GO" id="GO:0016787">
    <property type="term" value="F:hydrolase activity"/>
    <property type="evidence" value="ECO:0007669"/>
    <property type="project" value="UniProtKB-KW"/>
</dbReference>
<evidence type="ECO:0000313" key="7">
    <source>
        <dbReference type="Proteomes" id="UP000198221"/>
    </source>
</evidence>
<dbReference type="Proteomes" id="UP000198221">
    <property type="component" value="Chromosome I"/>
</dbReference>
<organism evidence="6 7">
    <name type="scientific">Micromonospora inositola</name>
    <dbReference type="NCBI Taxonomy" id="47865"/>
    <lineage>
        <taxon>Bacteria</taxon>
        <taxon>Bacillati</taxon>
        <taxon>Actinomycetota</taxon>
        <taxon>Actinomycetes</taxon>
        <taxon>Micromonosporales</taxon>
        <taxon>Micromonosporaceae</taxon>
        <taxon>Micromonospora</taxon>
    </lineage>
</organism>
<name>A0A1C5HSU8_9ACTN</name>
<evidence type="ECO:0000256" key="2">
    <source>
        <dbReference type="ARBA" id="ARBA00022801"/>
    </source>
</evidence>
<keyword evidence="2 6" id="KW-0378">Hydrolase</keyword>
<evidence type="ECO:0000256" key="3">
    <source>
        <dbReference type="ARBA" id="ARBA00022840"/>
    </source>
</evidence>
<dbReference type="AlphaFoldDB" id="A0A1C5HSU8"/>
<dbReference type="GO" id="GO:0005524">
    <property type="term" value="F:ATP binding"/>
    <property type="evidence" value="ECO:0007669"/>
    <property type="project" value="UniProtKB-KW"/>
</dbReference>
<dbReference type="SMART" id="SM00797">
    <property type="entry name" value="AHS2"/>
    <property type="match status" value="1"/>
</dbReference>
<keyword evidence="7" id="KW-1185">Reference proteome</keyword>
<dbReference type="RefSeq" id="WP_231929714.1">
    <property type="nucleotide sequence ID" value="NZ_LT607754.1"/>
</dbReference>
<protein>
    <submittedName>
        <fullName evidence="6">Allophanate hydrolase subunit 2</fullName>
    </submittedName>
</protein>
<dbReference type="PANTHER" id="PTHR43309:SF3">
    <property type="entry name" value="5-OXOPROLINASE SUBUNIT C"/>
    <property type="match status" value="1"/>
</dbReference>
<gene>
    <name evidence="6" type="ORF">GA0070613_1757</name>
</gene>
<dbReference type="EMBL" id="LT607754">
    <property type="protein sequence ID" value="SCG49018.1"/>
    <property type="molecule type" value="Genomic_DNA"/>
</dbReference>
<evidence type="ECO:0000256" key="1">
    <source>
        <dbReference type="ARBA" id="ARBA00022741"/>
    </source>
</evidence>
<dbReference type="InterPro" id="IPR052708">
    <property type="entry name" value="PxpC"/>
</dbReference>
<proteinExistence type="predicted"/>
<dbReference type="SUPFAM" id="SSF50891">
    <property type="entry name" value="Cyclophilin-like"/>
    <property type="match status" value="1"/>
</dbReference>
<accession>A0A1C5HSU8</accession>
<feature type="domain" description="Carboxyltransferase" evidence="5">
    <location>
        <begin position="36"/>
        <end position="328"/>
    </location>
</feature>
<evidence type="ECO:0000259" key="5">
    <source>
        <dbReference type="SMART" id="SM00797"/>
    </source>
</evidence>
<evidence type="ECO:0000256" key="4">
    <source>
        <dbReference type="SAM" id="MobiDB-lite"/>
    </source>
</evidence>
<dbReference type="InterPro" id="IPR003778">
    <property type="entry name" value="CT_A_B"/>
</dbReference>
<reference evidence="7" key="1">
    <citation type="submission" date="2016-06" db="EMBL/GenBank/DDBJ databases">
        <authorList>
            <person name="Varghese N."/>
            <person name="Submissions Spin"/>
        </authorList>
    </citation>
    <scope>NUCLEOTIDE SEQUENCE [LARGE SCALE GENOMIC DNA]</scope>
    <source>
        <strain evidence="7">DSM 43819</strain>
    </source>
</reference>
<dbReference type="Pfam" id="PF02626">
    <property type="entry name" value="CT_A_B"/>
    <property type="match status" value="2"/>
</dbReference>
<keyword evidence="1" id="KW-0547">Nucleotide-binding</keyword>
<dbReference type="Gene3D" id="2.40.100.10">
    <property type="entry name" value="Cyclophilin-like"/>
    <property type="match status" value="1"/>
</dbReference>